<dbReference type="EMBL" id="JACHBQ010000001">
    <property type="protein sequence ID" value="MBB5642222.1"/>
    <property type="molecule type" value="Genomic_DNA"/>
</dbReference>
<dbReference type="GO" id="GO:0000160">
    <property type="term" value="P:phosphorelay signal transduction system"/>
    <property type="evidence" value="ECO:0007669"/>
    <property type="project" value="UniProtKB-KW"/>
</dbReference>
<evidence type="ECO:0000256" key="6">
    <source>
        <dbReference type="PROSITE-ProRule" id="PRU00169"/>
    </source>
</evidence>
<evidence type="ECO:0000256" key="1">
    <source>
        <dbReference type="ARBA" id="ARBA00022553"/>
    </source>
</evidence>
<dbReference type="Gene3D" id="3.40.50.2300">
    <property type="match status" value="1"/>
</dbReference>
<dbReference type="SMART" id="SM00448">
    <property type="entry name" value="REC"/>
    <property type="match status" value="1"/>
</dbReference>
<name>A0A7W8ZY09_9MICO</name>
<evidence type="ECO:0000256" key="2">
    <source>
        <dbReference type="ARBA" id="ARBA00023012"/>
    </source>
</evidence>
<feature type="modified residue" description="4-aspartylphosphate" evidence="6">
    <location>
        <position position="73"/>
    </location>
</feature>
<dbReference type="GO" id="GO:0003677">
    <property type="term" value="F:DNA binding"/>
    <property type="evidence" value="ECO:0007669"/>
    <property type="project" value="UniProtKB-KW"/>
</dbReference>
<dbReference type="InterPro" id="IPR011006">
    <property type="entry name" value="CheY-like_superfamily"/>
</dbReference>
<dbReference type="SUPFAM" id="SSF52172">
    <property type="entry name" value="CheY-like"/>
    <property type="match status" value="1"/>
</dbReference>
<keyword evidence="2" id="KW-0902">Two-component regulatory system</keyword>
<comment type="caution">
    <text evidence="8">The sequence shown here is derived from an EMBL/GenBank/DDBJ whole genome shotgun (WGS) entry which is preliminary data.</text>
</comment>
<keyword evidence="4" id="KW-0238">DNA-binding</keyword>
<proteinExistence type="predicted"/>
<evidence type="ECO:0000259" key="7">
    <source>
        <dbReference type="PROSITE" id="PS50110"/>
    </source>
</evidence>
<organism evidence="8 9">
    <name type="scientific">Cryobacterium roopkundense</name>
    <dbReference type="NCBI Taxonomy" id="1001240"/>
    <lineage>
        <taxon>Bacteria</taxon>
        <taxon>Bacillati</taxon>
        <taxon>Actinomycetota</taxon>
        <taxon>Actinomycetes</taxon>
        <taxon>Micrococcales</taxon>
        <taxon>Microbacteriaceae</taxon>
        <taxon>Cryobacterium</taxon>
    </lineage>
</organism>
<gene>
    <name evidence="8" type="ORF">BJ997_002770</name>
</gene>
<reference evidence="8 9" key="1">
    <citation type="submission" date="2020-08" db="EMBL/GenBank/DDBJ databases">
        <title>Sequencing the genomes of 1000 actinobacteria strains.</title>
        <authorList>
            <person name="Klenk H.-P."/>
        </authorList>
    </citation>
    <scope>NUCLEOTIDE SEQUENCE [LARGE SCALE GENOMIC DNA]</scope>
    <source>
        <strain evidence="8 9">DSM 21065</strain>
    </source>
</reference>
<evidence type="ECO:0000313" key="8">
    <source>
        <dbReference type="EMBL" id="MBB5642222.1"/>
    </source>
</evidence>
<sequence>MKRMAVAGTEGGQDSALAAAERAHVLVVEDDPDMGRLIVHRLEQAGYRVTSAADGRSALAAAQKTRPDLIVLDWMMPGLTGVEVCTQIRADEAIATTRILMLSAKSQQSDIAKAFACGIDEFLRKPFSLRELILGIDSLLAKT</sequence>
<keyword evidence="3" id="KW-0805">Transcription regulation</keyword>
<evidence type="ECO:0000256" key="3">
    <source>
        <dbReference type="ARBA" id="ARBA00023015"/>
    </source>
</evidence>
<dbReference type="CDD" id="cd17574">
    <property type="entry name" value="REC_OmpR"/>
    <property type="match status" value="1"/>
</dbReference>
<dbReference type="AlphaFoldDB" id="A0A7W8ZY09"/>
<keyword evidence="1 6" id="KW-0597">Phosphoprotein</keyword>
<dbReference type="InterPro" id="IPR050595">
    <property type="entry name" value="Bact_response_regulator"/>
</dbReference>
<evidence type="ECO:0000313" key="9">
    <source>
        <dbReference type="Proteomes" id="UP000561726"/>
    </source>
</evidence>
<keyword evidence="5" id="KW-0804">Transcription</keyword>
<dbReference type="FunFam" id="3.40.50.2300:FF:000001">
    <property type="entry name" value="DNA-binding response regulator PhoB"/>
    <property type="match status" value="1"/>
</dbReference>
<dbReference type="PROSITE" id="PS50110">
    <property type="entry name" value="RESPONSE_REGULATORY"/>
    <property type="match status" value="1"/>
</dbReference>
<protein>
    <submittedName>
        <fullName evidence="8">Two-component system phosphate regulon response regulator PhoB</fullName>
    </submittedName>
</protein>
<dbReference type="PANTHER" id="PTHR44591:SF3">
    <property type="entry name" value="RESPONSE REGULATORY DOMAIN-CONTAINING PROTEIN"/>
    <property type="match status" value="1"/>
</dbReference>
<feature type="domain" description="Response regulatory" evidence="7">
    <location>
        <begin position="24"/>
        <end position="140"/>
    </location>
</feature>
<evidence type="ECO:0000256" key="4">
    <source>
        <dbReference type="ARBA" id="ARBA00023125"/>
    </source>
</evidence>
<dbReference type="Pfam" id="PF00072">
    <property type="entry name" value="Response_reg"/>
    <property type="match status" value="1"/>
</dbReference>
<accession>A0A7W8ZY09</accession>
<dbReference type="InterPro" id="IPR001789">
    <property type="entry name" value="Sig_transdc_resp-reg_receiver"/>
</dbReference>
<dbReference type="Proteomes" id="UP000561726">
    <property type="component" value="Unassembled WGS sequence"/>
</dbReference>
<evidence type="ECO:0000256" key="5">
    <source>
        <dbReference type="ARBA" id="ARBA00023163"/>
    </source>
</evidence>
<dbReference type="PANTHER" id="PTHR44591">
    <property type="entry name" value="STRESS RESPONSE REGULATOR PROTEIN 1"/>
    <property type="match status" value="1"/>
</dbReference>